<dbReference type="Proteomes" id="UP000366051">
    <property type="component" value="Chromosome"/>
</dbReference>
<gene>
    <name evidence="7" type="ORF">FTV88_0277</name>
</gene>
<dbReference type="KEGG" id="hcv:FTV88_0277"/>
<dbReference type="PANTHER" id="PTHR42792:SF2">
    <property type="entry name" value="FLAGELLIN"/>
    <property type="match status" value="1"/>
</dbReference>
<comment type="subcellular location">
    <subcellularLocation>
        <location evidence="4">Secreted</location>
    </subcellularLocation>
    <subcellularLocation>
        <location evidence="4">Bacterial flagellum</location>
    </subcellularLocation>
</comment>
<dbReference type="InterPro" id="IPR001029">
    <property type="entry name" value="Flagellin_N"/>
</dbReference>
<dbReference type="InterPro" id="IPR046358">
    <property type="entry name" value="Flagellin_C"/>
</dbReference>
<evidence type="ECO:0000256" key="2">
    <source>
        <dbReference type="ARBA" id="ARBA00020110"/>
    </source>
</evidence>
<evidence type="ECO:0000313" key="8">
    <source>
        <dbReference type="Proteomes" id="UP000366051"/>
    </source>
</evidence>
<dbReference type="GO" id="GO:0005576">
    <property type="term" value="C:extracellular region"/>
    <property type="evidence" value="ECO:0007669"/>
    <property type="project" value="UniProtKB-SubCell"/>
</dbReference>
<dbReference type="InterPro" id="IPR001492">
    <property type="entry name" value="Flagellin"/>
</dbReference>
<comment type="function">
    <text evidence="4">Flagellin is the subunit protein which polymerizes to form the filaments of bacterial flagella.</text>
</comment>
<evidence type="ECO:0000256" key="3">
    <source>
        <dbReference type="ARBA" id="ARBA00023143"/>
    </source>
</evidence>
<keyword evidence="8" id="KW-1185">Reference proteome</keyword>
<keyword evidence="7" id="KW-0966">Cell projection</keyword>
<keyword evidence="3 4" id="KW-0975">Bacterial flagellum</keyword>
<keyword evidence="4" id="KW-0964">Secreted</keyword>
<feature type="domain" description="Flagellin C-terminal" evidence="6">
    <location>
        <begin position="151"/>
        <end position="227"/>
    </location>
</feature>
<proteinExistence type="inferred from homology"/>
<dbReference type="Gene3D" id="1.20.1330.10">
    <property type="entry name" value="f41 fragment of flagellin, N-terminal domain"/>
    <property type="match status" value="1"/>
</dbReference>
<dbReference type="EMBL" id="CP045875">
    <property type="protein sequence ID" value="QGG46456.1"/>
    <property type="molecule type" value="Genomic_DNA"/>
</dbReference>
<name>A0A5Q2MZ54_9FIRM</name>
<evidence type="ECO:0000256" key="4">
    <source>
        <dbReference type="RuleBase" id="RU362073"/>
    </source>
</evidence>
<evidence type="ECO:0000259" key="5">
    <source>
        <dbReference type="Pfam" id="PF00669"/>
    </source>
</evidence>
<dbReference type="AlphaFoldDB" id="A0A5Q2MZ54"/>
<dbReference type="PRINTS" id="PR00207">
    <property type="entry name" value="FLAGELLIN"/>
</dbReference>
<evidence type="ECO:0000256" key="1">
    <source>
        <dbReference type="ARBA" id="ARBA00005709"/>
    </source>
</evidence>
<comment type="similarity">
    <text evidence="1 4">Belongs to the bacterial flagellin family.</text>
</comment>
<keyword evidence="7" id="KW-0969">Cilium</keyword>
<protein>
    <recommendedName>
        <fullName evidence="2 4">Flagellin</fullName>
    </recommendedName>
</protein>
<evidence type="ECO:0000259" key="6">
    <source>
        <dbReference type="Pfam" id="PF00700"/>
    </source>
</evidence>
<dbReference type="GO" id="GO:0009288">
    <property type="term" value="C:bacterial-type flagellum"/>
    <property type="evidence" value="ECO:0007669"/>
    <property type="project" value="UniProtKB-SubCell"/>
</dbReference>
<dbReference type="Pfam" id="PF00700">
    <property type="entry name" value="Flagellin_C"/>
    <property type="match status" value="1"/>
</dbReference>
<sequence length="236" mass="25144">MQIKGAADNAAGLAIAEKISGQVRGLNQANRNTQDGISMLRTSEGTMNSSQSILQRMRDLSLQASNGILTDSDRSTIQSEMNQLKDQLNANASQTQFNSMATNDGTLQSKQIQVGANSGQTIDITISDTSVTGLDADIDVTTQANASSSLSSLDQALGALSSNRSNVGALENRLEHSQQNIEATATQQRASESRIRDADMAKEAMLFQESGIKLYSAMMTLSMKQKTMGTGLSMLV</sequence>
<dbReference type="Pfam" id="PF00669">
    <property type="entry name" value="Flagellin_N"/>
    <property type="match status" value="1"/>
</dbReference>
<evidence type="ECO:0000313" key="7">
    <source>
        <dbReference type="EMBL" id="QGG46456.1"/>
    </source>
</evidence>
<dbReference type="GO" id="GO:0005198">
    <property type="term" value="F:structural molecule activity"/>
    <property type="evidence" value="ECO:0007669"/>
    <property type="project" value="UniProtKB-UniRule"/>
</dbReference>
<reference evidence="8" key="1">
    <citation type="submission" date="2019-11" db="EMBL/GenBank/DDBJ databases">
        <title>Genome sequence of Heliorestis convoluta strain HH, an alkaliphilic and minimalistic phototrophic bacterium from a soda lake in Egypt.</title>
        <authorList>
            <person name="Dewey E.D."/>
            <person name="Stokes L.M."/>
            <person name="Burchell B.M."/>
            <person name="Shaffer K.N."/>
            <person name="Huntington A.M."/>
            <person name="Baker J.M."/>
            <person name="Nadendla S."/>
            <person name="Giglio M.G."/>
            <person name="Touchman J.W."/>
            <person name="Blankenship R.E."/>
            <person name="Madigan M.T."/>
            <person name="Sattley W.M."/>
        </authorList>
    </citation>
    <scope>NUCLEOTIDE SEQUENCE [LARGE SCALE GENOMIC DNA]</scope>
    <source>
        <strain evidence="8">HH</strain>
    </source>
</reference>
<keyword evidence="7" id="KW-0282">Flagellum</keyword>
<feature type="domain" description="Flagellin N-terminal" evidence="5">
    <location>
        <begin position="3"/>
        <end position="100"/>
    </location>
</feature>
<accession>A0A5Q2MZ54</accession>
<organism evidence="7 8">
    <name type="scientific">Heliorestis convoluta</name>
    <dbReference type="NCBI Taxonomy" id="356322"/>
    <lineage>
        <taxon>Bacteria</taxon>
        <taxon>Bacillati</taxon>
        <taxon>Bacillota</taxon>
        <taxon>Clostridia</taxon>
        <taxon>Eubacteriales</taxon>
        <taxon>Heliobacteriaceae</taxon>
        <taxon>Heliorestis</taxon>
    </lineage>
</organism>
<dbReference type="PANTHER" id="PTHR42792">
    <property type="entry name" value="FLAGELLIN"/>
    <property type="match status" value="1"/>
</dbReference>
<dbReference type="SUPFAM" id="SSF64518">
    <property type="entry name" value="Phase 1 flagellin"/>
    <property type="match status" value="1"/>
</dbReference>